<gene>
    <name evidence="2" type="ORF">BgAZ_306040</name>
</gene>
<evidence type="ECO:0000313" key="3">
    <source>
        <dbReference type="Proteomes" id="UP001230268"/>
    </source>
</evidence>
<proteinExistence type="predicted"/>
<evidence type="ECO:0000256" key="1">
    <source>
        <dbReference type="SAM" id="MobiDB-lite"/>
    </source>
</evidence>
<name>A0AAD8PE26_BABGI</name>
<protein>
    <submittedName>
        <fullName evidence="2">Uncharacterized protein</fullName>
    </submittedName>
</protein>
<dbReference type="Proteomes" id="UP001230268">
    <property type="component" value="Unassembled WGS sequence"/>
</dbReference>
<organism evidence="2 3">
    <name type="scientific">Babesia gibsoni</name>
    <dbReference type="NCBI Taxonomy" id="33632"/>
    <lineage>
        <taxon>Eukaryota</taxon>
        <taxon>Sar</taxon>
        <taxon>Alveolata</taxon>
        <taxon>Apicomplexa</taxon>
        <taxon>Aconoidasida</taxon>
        <taxon>Piroplasmida</taxon>
        <taxon>Babesiidae</taxon>
        <taxon>Babesia</taxon>
    </lineage>
</organism>
<sequence>MEDPTEADAVVESPSEGLPEEEATEEQANSSEYVILAYNVPEAYTVSMMEELIAKTLPNVKKPTVMVPPPWEDRSCYPLRITCSNVETYDAILAKQDIWVKSDVMNQASQAITFMAGDMMDIPHVPFKSDAMLLMKEHSEQDVASQV</sequence>
<keyword evidence="3" id="KW-1185">Reference proteome</keyword>
<reference evidence="2" key="1">
    <citation type="submission" date="2023-08" db="EMBL/GenBank/DDBJ databases">
        <title>Draft sequence of the Babesia gibsoni genome.</title>
        <authorList>
            <person name="Yamagishi J.Y."/>
            <person name="Xuan X.X."/>
        </authorList>
    </citation>
    <scope>NUCLEOTIDE SEQUENCE</scope>
    <source>
        <strain evidence="2">Azabu</strain>
    </source>
</reference>
<dbReference type="AlphaFoldDB" id="A0AAD8PE26"/>
<evidence type="ECO:0000313" key="2">
    <source>
        <dbReference type="EMBL" id="KAK1443086.1"/>
    </source>
</evidence>
<feature type="region of interest" description="Disordered" evidence="1">
    <location>
        <begin position="1"/>
        <end position="29"/>
    </location>
</feature>
<comment type="caution">
    <text evidence="2">The sequence shown here is derived from an EMBL/GenBank/DDBJ whole genome shotgun (WGS) entry which is preliminary data.</text>
</comment>
<dbReference type="EMBL" id="JAVEPI010000003">
    <property type="protein sequence ID" value="KAK1443086.1"/>
    <property type="molecule type" value="Genomic_DNA"/>
</dbReference>
<accession>A0AAD8PE26</accession>